<feature type="transmembrane region" description="Helical" evidence="10">
    <location>
        <begin position="28"/>
        <end position="50"/>
    </location>
</feature>
<keyword evidence="10" id="KW-0479">Metal-binding</keyword>
<comment type="caution">
    <text evidence="11">The sequence shown here is derived from an EMBL/GenBank/DDBJ whole genome shotgun (WGS) entry which is preliminary data.</text>
</comment>
<sequence length="107" mass="11108">MGKRLAVISAGGVIGALGRYGLGSLVPGIWTTFAINVVGCFLIGVVMARLPRELPRLFLATGVLGGFTTFSAYTVDVLRGGQWLYLAATLVCALLAVQGGLVLGARR</sequence>
<dbReference type="GO" id="GO:0046872">
    <property type="term" value="F:metal ion binding"/>
    <property type="evidence" value="ECO:0007669"/>
    <property type="project" value="UniProtKB-KW"/>
</dbReference>
<evidence type="ECO:0000256" key="9">
    <source>
        <dbReference type="ARBA" id="ARBA00049940"/>
    </source>
</evidence>
<evidence type="ECO:0000256" key="10">
    <source>
        <dbReference type="HAMAP-Rule" id="MF_00454"/>
    </source>
</evidence>
<evidence type="ECO:0000256" key="5">
    <source>
        <dbReference type="ARBA" id="ARBA00023136"/>
    </source>
</evidence>
<dbReference type="GO" id="GO:0005886">
    <property type="term" value="C:plasma membrane"/>
    <property type="evidence" value="ECO:0007669"/>
    <property type="project" value="UniProtKB-SubCell"/>
</dbReference>
<evidence type="ECO:0000256" key="2">
    <source>
        <dbReference type="ARBA" id="ARBA00022475"/>
    </source>
</evidence>
<evidence type="ECO:0000313" key="12">
    <source>
        <dbReference type="Proteomes" id="UP000530928"/>
    </source>
</evidence>
<dbReference type="AlphaFoldDB" id="A0A7W0HSA9"/>
<keyword evidence="5 10" id="KW-0472">Membrane</keyword>
<feature type="transmembrane region" description="Helical" evidence="10">
    <location>
        <begin position="57"/>
        <end position="77"/>
    </location>
</feature>
<dbReference type="HAMAP" id="MF_00454">
    <property type="entry name" value="FluC"/>
    <property type="match status" value="1"/>
</dbReference>
<dbReference type="GO" id="GO:0062054">
    <property type="term" value="F:fluoride channel activity"/>
    <property type="evidence" value="ECO:0007669"/>
    <property type="project" value="UniProtKB-UniRule"/>
</dbReference>
<comment type="function">
    <text evidence="9 10">Fluoride-specific ion channel. Important for reducing fluoride concentration in the cell, thus reducing its toxicity.</text>
</comment>
<dbReference type="InterPro" id="IPR003691">
    <property type="entry name" value="FluC"/>
</dbReference>
<proteinExistence type="inferred from homology"/>
<dbReference type="Proteomes" id="UP000530928">
    <property type="component" value="Unassembled WGS sequence"/>
</dbReference>
<organism evidence="11 12">
    <name type="scientific">Nonomuraea soli</name>
    <dbReference type="NCBI Taxonomy" id="1032476"/>
    <lineage>
        <taxon>Bacteria</taxon>
        <taxon>Bacillati</taxon>
        <taxon>Actinomycetota</taxon>
        <taxon>Actinomycetes</taxon>
        <taxon>Streptosporangiales</taxon>
        <taxon>Streptosporangiaceae</taxon>
        <taxon>Nonomuraea</taxon>
    </lineage>
</organism>
<keyword evidence="12" id="KW-1185">Reference proteome</keyword>
<dbReference type="EMBL" id="JACDUR010000005">
    <property type="protein sequence ID" value="MBA2893707.1"/>
    <property type="molecule type" value="Genomic_DNA"/>
</dbReference>
<name>A0A7W0HSA9_9ACTN</name>
<keyword evidence="10" id="KW-0406">Ion transport</keyword>
<feature type="binding site" evidence="10">
    <location>
        <position position="65"/>
    </location>
    <ligand>
        <name>Na(+)</name>
        <dbReference type="ChEBI" id="CHEBI:29101"/>
        <note>structural</note>
    </ligand>
</feature>
<evidence type="ECO:0000313" key="11">
    <source>
        <dbReference type="EMBL" id="MBA2893707.1"/>
    </source>
</evidence>
<feature type="transmembrane region" description="Helical" evidence="10">
    <location>
        <begin position="83"/>
        <end position="105"/>
    </location>
</feature>
<dbReference type="Pfam" id="PF02537">
    <property type="entry name" value="CRCB"/>
    <property type="match status" value="1"/>
</dbReference>
<evidence type="ECO:0000256" key="3">
    <source>
        <dbReference type="ARBA" id="ARBA00022692"/>
    </source>
</evidence>
<feature type="binding site" evidence="10">
    <location>
        <position position="68"/>
    </location>
    <ligand>
        <name>Na(+)</name>
        <dbReference type="ChEBI" id="CHEBI:29101"/>
        <note>structural</note>
    </ligand>
</feature>
<comment type="catalytic activity">
    <reaction evidence="8">
        <text>fluoride(in) = fluoride(out)</text>
        <dbReference type="Rhea" id="RHEA:76159"/>
        <dbReference type="ChEBI" id="CHEBI:17051"/>
    </reaction>
    <physiologicalReaction direction="left-to-right" evidence="8">
        <dbReference type="Rhea" id="RHEA:76160"/>
    </physiologicalReaction>
</comment>
<gene>
    <name evidence="10" type="primary">fluC</name>
    <name evidence="10" type="synonym">crcB</name>
    <name evidence="11" type="ORF">HNR30_005068</name>
</gene>
<evidence type="ECO:0000256" key="4">
    <source>
        <dbReference type="ARBA" id="ARBA00022989"/>
    </source>
</evidence>
<evidence type="ECO:0000256" key="1">
    <source>
        <dbReference type="ARBA" id="ARBA00004651"/>
    </source>
</evidence>
<comment type="similarity">
    <text evidence="7 10">Belongs to the fluoride channel Fluc/FEX (TC 1.A.43) family.</text>
</comment>
<accession>A0A7W0HSA9</accession>
<keyword evidence="6 10" id="KW-0407">Ion channel</keyword>
<evidence type="ECO:0000256" key="7">
    <source>
        <dbReference type="ARBA" id="ARBA00035120"/>
    </source>
</evidence>
<keyword evidence="4 10" id="KW-1133">Transmembrane helix</keyword>
<comment type="activity regulation">
    <text evidence="10">Na(+) is not transported, but it plays an essential structural role and its presence is essential for fluoride channel function.</text>
</comment>
<protein>
    <recommendedName>
        <fullName evidence="10">Fluoride-specific ion channel FluC</fullName>
    </recommendedName>
</protein>
<keyword evidence="2 10" id="KW-1003">Cell membrane</keyword>
<keyword evidence="10" id="KW-0813">Transport</keyword>
<comment type="subcellular location">
    <subcellularLocation>
        <location evidence="1 10">Cell membrane</location>
        <topology evidence="1 10">Multi-pass membrane protein</topology>
    </subcellularLocation>
</comment>
<dbReference type="RefSeq" id="WP_181612488.1">
    <property type="nucleotide sequence ID" value="NZ_BAABAM010000005.1"/>
</dbReference>
<reference evidence="11 12" key="1">
    <citation type="submission" date="2020-07" db="EMBL/GenBank/DDBJ databases">
        <title>Genomic Encyclopedia of Type Strains, Phase IV (KMG-IV): sequencing the most valuable type-strain genomes for metagenomic binning, comparative biology and taxonomic classification.</title>
        <authorList>
            <person name="Goeker M."/>
        </authorList>
    </citation>
    <scope>NUCLEOTIDE SEQUENCE [LARGE SCALE GENOMIC DNA]</scope>
    <source>
        <strain evidence="11 12">DSM 45533</strain>
    </source>
</reference>
<dbReference type="GO" id="GO:0140114">
    <property type="term" value="P:cellular detoxification of fluoride"/>
    <property type="evidence" value="ECO:0007669"/>
    <property type="project" value="UniProtKB-UniRule"/>
</dbReference>
<evidence type="ECO:0000256" key="8">
    <source>
        <dbReference type="ARBA" id="ARBA00035585"/>
    </source>
</evidence>
<keyword evidence="10" id="KW-0915">Sodium</keyword>
<evidence type="ECO:0000256" key="6">
    <source>
        <dbReference type="ARBA" id="ARBA00023303"/>
    </source>
</evidence>
<keyword evidence="3 10" id="KW-0812">Transmembrane</keyword>